<gene>
    <name evidence="2" type="ORF">LCGC14_0990360</name>
</gene>
<dbReference type="AlphaFoldDB" id="A0A0F9RCK8"/>
<name>A0A0F9RCK8_9ZZZZ</name>
<sequence>MATVLLRHANEIGKDTHEAISVGVAGSSMVKVMFNETEGDVHLNIYMLPDIYSYSVQLGDLQEGGELYTLFEREVAIQASTFIVGQFINECALAGNGFTQAVLQGLNFTKAVDIAASIASMTQAIVKALEQAQEEEEQSRSSFTDFISTLEDEDE</sequence>
<dbReference type="EMBL" id="LAZR01003756">
    <property type="protein sequence ID" value="KKN15008.1"/>
    <property type="molecule type" value="Genomic_DNA"/>
</dbReference>
<comment type="caution">
    <text evidence="2">The sequence shown here is derived from an EMBL/GenBank/DDBJ whole genome shotgun (WGS) entry which is preliminary data.</text>
</comment>
<protein>
    <submittedName>
        <fullName evidence="2">Uncharacterized protein</fullName>
    </submittedName>
</protein>
<reference evidence="2" key="1">
    <citation type="journal article" date="2015" name="Nature">
        <title>Complex archaea that bridge the gap between prokaryotes and eukaryotes.</title>
        <authorList>
            <person name="Spang A."/>
            <person name="Saw J.H."/>
            <person name="Jorgensen S.L."/>
            <person name="Zaremba-Niedzwiedzka K."/>
            <person name="Martijn J."/>
            <person name="Lind A.E."/>
            <person name="van Eijk R."/>
            <person name="Schleper C."/>
            <person name="Guy L."/>
            <person name="Ettema T.J."/>
        </authorList>
    </citation>
    <scope>NUCLEOTIDE SEQUENCE</scope>
</reference>
<evidence type="ECO:0000313" key="2">
    <source>
        <dbReference type="EMBL" id="KKN15008.1"/>
    </source>
</evidence>
<feature type="region of interest" description="Disordered" evidence="1">
    <location>
        <begin position="135"/>
        <end position="155"/>
    </location>
</feature>
<organism evidence="2">
    <name type="scientific">marine sediment metagenome</name>
    <dbReference type="NCBI Taxonomy" id="412755"/>
    <lineage>
        <taxon>unclassified sequences</taxon>
        <taxon>metagenomes</taxon>
        <taxon>ecological metagenomes</taxon>
    </lineage>
</organism>
<evidence type="ECO:0000256" key="1">
    <source>
        <dbReference type="SAM" id="MobiDB-lite"/>
    </source>
</evidence>
<accession>A0A0F9RCK8</accession>
<proteinExistence type="predicted"/>